<sequence length="810" mass="89163">MVLAALAHVAAGCNPNANAISIVPLDLQQYSSCSTYCGAFVSKNVVCIMCRNVNDNPHSSPIKVVETLKHGEVTAETTILTCVKMMREDQFCDVCILAGDSEGRIFVWTRNTDGDWKVQSPQSDNQAVSAAAVSALAASEMLTRKIYAAAYSDGTLAVFERREGRNVTRLHQLEFGSKSIMEAVDMMTLVHGNSKTQSILLAAGGVDGKVHLLEVTDSVTELLELSGHGDWIRSLAFEKHRGEVGDTVLLASASQDERIRLWKITTSERDAAMTRGSENNPLQAISRHLLYTGSFDALLQGHDDWVTSVQWIEHGSALLTSSMDNTLILWKRAPDTTELWSPSIRVGELGGNGLLSAGLLSSLKSRLDLISLGFGGQLERWEQQPAPSNSFLPSISVNGHGAEVSDLSWSPRGDYLASVSFDQTARILAPFNHARNSFQEWYEISRAQVHGYEINCACFVLREREAISQFVSGADEKILRVFEAPDMVRSFIHFAQNDKTAIAEVPYKTDLQARKVPHAYQPELSLTNKPPQSEKSIVDNDKDNGYAKLCDEILIPVGDCLSHRTLWPEQHKLYGHGNELLSVTSSSAGDLIASACKSREEEFAAVRLWNTLDWSEAQQPLIGHKSSVVQLAFSQNDQYLLSVSKDRHFCLYERQQSPEQQFVLLEHVKAHKRIIWSCSWAPDSAMFALGSRDQSISLWWLAQGIWCRACAPVCFEAAVTAVAFAPCPLSENADLLAVGLETGAIQFFTIMRGRDEHAAVICTSAGNVEWKLSPSSAVLRLAWRPTICIDELVLAAASSDSSVRVYAVDI</sequence>
<dbReference type="GO" id="GO:0005634">
    <property type="term" value="C:nucleus"/>
    <property type="evidence" value="ECO:0007669"/>
    <property type="project" value="UniProtKB-SubCell"/>
</dbReference>
<evidence type="ECO:0000256" key="3">
    <source>
        <dbReference type="ARBA" id="ARBA00005043"/>
    </source>
</evidence>
<evidence type="ECO:0000256" key="8">
    <source>
        <dbReference type="ARBA" id="ARBA00022694"/>
    </source>
</evidence>
<dbReference type="KEGG" id="blac:94349023"/>
<evidence type="ECO:0000256" key="6">
    <source>
        <dbReference type="ARBA" id="ARBA00022490"/>
    </source>
</evidence>
<evidence type="ECO:0000256" key="10">
    <source>
        <dbReference type="ARBA" id="ARBA00023242"/>
    </source>
</evidence>
<dbReference type="GO" id="GO:0002098">
    <property type="term" value="P:tRNA wobble uridine modification"/>
    <property type="evidence" value="ECO:0007669"/>
    <property type="project" value="InterPro"/>
</dbReference>
<dbReference type="GO" id="GO:0033588">
    <property type="term" value="C:elongator holoenzyme complex"/>
    <property type="evidence" value="ECO:0007669"/>
    <property type="project" value="InterPro"/>
</dbReference>
<dbReference type="GeneID" id="94349023"/>
<keyword evidence="9" id="KW-0677">Repeat</keyword>
<dbReference type="Gene3D" id="2.130.10.10">
    <property type="entry name" value="YVTN repeat-like/Quinoprotein amine dehydrogenase"/>
    <property type="match status" value="3"/>
</dbReference>
<reference evidence="12 13" key="1">
    <citation type="journal article" date="2021" name="Genome Biol.">
        <title>AFLAP: assembly-free linkage analysis pipeline using k-mers from genome sequencing data.</title>
        <authorList>
            <person name="Fletcher K."/>
            <person name="Zhang L."/>
            <person name="Gil J."/>
            <person name="Han R."/>
            <person name="Cavanaugh K."/>
            <person name="Michelmore R."/>
        </authorList>
    </citation>
    <scope>NUCLEOTIDE SEQUENCE [LARGE SCALE GENOMIC DNA]</scope>
    <source>
        <strain evidence="12 13">SF5</strain>
    </source>
</reference>
<proteinExistence type="inferred from homology"/>
<comment type="caution">
    <text evidence="12">The sequence shown here is derived from an EMBL/GenBank/DDBJ whole genome shotgun (WGS) entry which is preliminary data.</text>
</comment>
<gene>
    <name evidence="12" type="ORF">CCR75_005270</name>
</gene>
<dbReference type="PANTHER" id="PTHR44111">
    <property type="entry name" value="ELONGATOR COMPLEX PROTEIN 2"/>
    <property type="match status" value="1"/>
</dbReference>
<feature type="repeat" description="WD" evidence="11">
    <location>
        <begin position="299"/>
        <end position="331"/>
    </location>
</feature>
<keyword evidence="13" id="KW-1185">Reference proteome</keyword>
<dbReference type="InterPro" id="IPR015943">
    <property type="entry name" value="WD40/YVTN_repeat-like_dom_sf"/>
</dbReference>
<dbReference type="Pfam" id="PF00400">
    <property type="entry name" value="WD40"/>
    <property type="match status" value="5"/>
</dbReference>
<keyword evidence="7 11" id="KW-0853">WD repeat</keyword>
<evidence type="ECO:0000256" key="2">
    <source>
        <dbReference type="ARBA" id="ARBA00004496"/>
    </source>
</evidence>
<feature type="repeat" description="WD" evidence="11">
    <location>
        <begin position="621"/>
        <end position="653"/>
    </location>
</feature>
<dbReference type="Proteomes" id="UP000294530">
    <property type="component" value="Unassembled WGS sequence"/>
</dbReference>
<dbReference type="EMBL" id="SHOA02000016">
    <property type="protein sequence ID" value="TDH68578.1"/>
    <property type="molecule type" value="Genomic_DNA"/>
</dbReference>
<feature type="repeat" description="WD" evidence="11">
    <location>
        <begin position="397"/>
        <end position="427"/>
    </location>
</feature>
<evidence type="ECO:0000313" key="13">
    <source>
        <dbReference type="Proteomes" id="UP000294530"/>
    </source>
</evidence>
<keyword evidence="8" id="KW-0819">tRNA processing</keyword>
<comment type="subcellular location">
    <subcellularLocation>
        <location evidence="2">Cytoplasm</location>
    </subcellularLocation>
    <subcellularLocation>
        <location evidence="1">Nucleus</location>
    </subcellularLocation>
</comment>
<evidence type="ECO:0000313" key="12">
    <source>
        <dbReference type="EMBL" id="TDH68578.1"/>
    </source>
</evidence>
<accession>A0A976IDQ8</accession>
<organism evidence="12 13">
    <name type="scientific">Bremia lactucae</name>
    <name type="common">Lettuce downy mildew</name>
    <dbReference type="NCBI Taxonomy" id="4779"/>
    <lineage>
        <taxon>Eukaryota</taxon>
        <taxon>Sar</taxon>
        <taxon>Stramenopiles</taxon>
        <taxon>Oomycota</taxon>
        <taxon>Peronosporomycetes</taxon>
        <taxon>Peronosporales</taxon>
        <taxon>Peronosporaceae</taxon>
        <taxon>Bremia</taxon>
    </lineage>
</organism>
<dbReference type="InterPro" id="IPR036322">
    <property type="entry name" value="WD40_repeat_dom_sf"/>
</dbReference>
<evidence type="ECO:0000256" key="5">
    <source>
        <dbReference type="ARBA" id="ARBA00020267"/>
    </source>
</evidence>
<evidence type="ECO:0000256" key="7">
    <source>
        <dbReference type="ARBA" id="ARBA00022574"/>
    </source>
</evidence>
<dbReference type="SMART" id="SM00320">
    <property type="entry name" value="WD40"/>
    <property type="match status" value="7"/>
</dbReference>
<comment type="pathway">
    <text evidence="3">tRNA modification; 5-methoxycarbonylmethyl-2-thiouridine-tRNA biosynthesis.</text>
</comment>
<dbReference type="PANTHER" id="PTHR44111:SF1">
    <property type="entry name" value="ELONGATOR COMPLEX PROTEIN 2"/>
    <property type="match status" value="1"/>
</dbReference>
<dbReference type="RefSeq" id="XP_067818077.1">
    <property type="nucleotide sequence ID" value="XM_067963352.1"/>
</dbReference>
<dbReference type="InterPro" id="IPR037289">
    <property type="entry name" value="Elp2"/>
</dbReference>
<dbReference type="GO" id="GO:0005737">
    <property type="term" value="C:cytoplasm"/>
    <property type="evidence" value="ECO:0007669"/>
    <property type="project" value="UniProtKB-SubCell"/>
</dbReference>
<name>A0A976IDQ8_BRELC</name>
<dbReference type="InterPro" id="IPR001680">
    <property type="entry name" value="WD40_rpt"/>
</dbReference>
<dbReference type="PROSITE" id="PS50082">
    <property type="entry name" value="WD_REPEATS_2"/>
    <property type="match status" value="5"/>
</dbReference>
<feature type="repeat" description="WD" evidence="11">
    <location>
        <begin position="225"/>
        <end position="272"/>
    </location>
</feature>
<keyword evidence="10" id="KW-0539">Nucleus</keyword>
<keyword evidence="6" id="KW-0963">Cytoplasm</keyword>
<dbReference type="SUPFAM" id="SSF50978">
    <property type="entry name" value="WD40 repeat-like"/>
    <property type="match status" value="3"/>
</dbReference>
<evidence type="ECO:0000256" key="9">
    <source>
        <dbReference type="ARBA" id="ARBA00022737"/>
    </source>
</evidence>
<comment type="similarity">
    <text evidence="4">Belongs to the WD repeat ELP2 family.</text>
</comment>
<evidence type="ECO:0000256" key="1">
    <source>
        <dbReference type="ARBA" id="ARBA00004123"/>
    </source>
</evidence>
<protein>
    <recommendedName>
        <fullName evidence="5">Elongator complex protein 2</fullName>
    </recommendedName>
</protein>
<dbReference type="AlphaFoldDB" id="A0A976IDQ8"/>
<feature type="repeat" description="WD" evidence="11">
    <location>
        <begin position="668"/>
        <end position="699"/>
    </location>
</feature>
<dbReference type="OrthoDB" id="27911at2759"/>
<evidence type="ECO:0000256" key="4">
    <source>
        <dbReference type="ARBA" id="ARBA00005881"/>
    </source>
</evidence>
<evidence type="ECO:0000256" key="11">
    <source>
        <dbReference type="PROSITE-ProRule" id="PRU00221"/>
    </source>
</evidence>
<dbReference type="PROSITE" id="PS50294">
    <property type="entry name" value="WD_REPEATS_REGION"/>
    <property type="match status" value="2"/>
</dbReference>